<protein>
    <submittedName>
        <fullName evidence="1">DUF2239 family protein</fullName>
    </submittedName>
</protein>
<accession>A0A845M4K3</accession>
<evidence type="ECO:0000313" key="2">
    <source>
        <dbReference type="Proteomes" id="UP000467322"/>
    </source>
</evidence>
<reference evidence="1 2" key="1">
    <citation type="submission" date="2019-12" db="EMBL/GenBank/DDBJ databases">
        <title>Maritimibacter sp. nov. sp. isolated from sea sand.</title>
        <authorList>
            <person name="Kim J."/>
            <person name="Jeong S.E."/>
            <person name="Jung H.S."/>
            <person name="Jeon C.O."/>
        </authorList>
    </citation>
    <scope>NUCLEOTIDE SEQUENCE [LARGE SCALE GENOMIC DNA]</scope>
    <source>
        <strain evidence="1 2">DP07</strain>
    </source>
</reference>
<evidence type="ECO:0000313" key="1">
    <source>
        <dbReference type="EMBL" id="MZR13939.1"/>
    </source>
</evidence>
<sequence>MDDEIYTVFQGTKRLDSGTRSELEARLAPLGPHPDQLAVFSDETGRETDLNLSGIETPPPRGRPKLGVRAREVTLLPRHWDWLSRQSGGASAMLRRLVDEARKRDTEDSALRADRTFRFLTALAGDLPRFEEAIRALYAGDTAGFSEAMESWPGDIRAHAHRLAGTP</sequence>
<dbReference type="Pfam" id="PF09998">
    <property type="entry name" value="DUF2239"/>
    <property type="match status" value="1"/>
</dbReference>
<dbReference type="EMBL" id="WTUX01000017">
    <property type="protein sequence ID" value="MZR13939.1"/>
    <property type="molecule type" value="Genomic_DNA"/>
</dbReference>
<name>A0A845M4K3_9RHOB</name>
<dbReference type="RefSeq" id="WP_161352068.1">
    <property type="nucleotide sequence ID" value="NZ_WTUX01000017.1"/>
</dbReference>
<dbReference type="AlphaFoldDB" id="A0A845M4K3"/>
<dbReference type="Proteomes" id="UP000467322">
    <property type="component" value="Unassembled WGS sequence"/>
</dbReference>
<gene>
    <name evidence="1" type="ORF">GQE99_13035</name>
</gene>
<keyword evidence="2" id="KW-1185">Reference proteome</keyword>
<comment type="caution">
    <text evidence="1">The sequence shown here is derived from an EMBL/GenBank/DDBJ whole genome shotgun (WGS) entry which is preliminary data.</text>
</comment>
<proteinExistence type="predicted"/>
<organism evidence="1 2">
    <name type="scientific">Maritimibacter harenae</name>
    <dbReference type="NCBI Taxonomy" id="2606218"/>
    <lineage>
        <taxon>Bacteria</taxon>
        <taxon>Pseudomonadati</taxon>
        <taxon>Pseudomonadota</taxon>
        <taxon>Alphaproteobacteria</taxon>
        <taxon>Rhodobacterales</taxon>
        <taxon>Roseobacteraceae</taxon>
        <taxon>Maritimibacter</taxon>
    </lineage>
</organism>
<dbReference type="InterPro" id="IPR018715">
    <property type="entry name" value="DUF2239"/>
</dbReference>